<proteinExistence type="predicted"/>
<accession>A0A0A8ZQD6</accession>
<name>A0A0A8ZQD6_ARUDO</name>
<dbReference type="AlphaFoldDB" id="A0A0A8ZQD6"/>
<sequence length="62" mass="7033">MKLVLNTCLMIIGICSTHNPVNFLVLTSVCFSTLGLQAFSLHEQYFLSCTVQREQLQELLSR</sequence>
<organism evidence="1">
    <name type="scientific">Arundo donax</name>
    <name type="common">Giant reed</name>
    <name type="synonym">Donax arundinaceus</name>
    <dbReference type="NCBI Taxonomy" id="35708"/>
    <lineage>
        <taxon>Eukaryota</taxon>
        <taxon>Viridiplantae</taxon>
        <taxon>Streptophyta</taxon>
        <taxon>Embryophyta</taxon>
        <taxon>Tracheophyta</taxon>
        <taxon>Spermatophyta</taxon>
        <taxon>Magnoliopsida</taxon>
        <taxon>Liliopsida</taxon>
        <taxon>Poales</taxon>
        <taxon>Poaceae</taxon>
        <taxon>PACMAD clade</taxon>
        <taxon>Arundinoideae</taxon>
        <taxon>Arundineae</taxon>
        <taxon>Arundo</taxon>
    </lineage>
</organism>
<protein>
    <submittedName>
        <fullName evidence="1">Uncharacterized protein</fullName>
    </submittedName>
</protein>
<reference evidence="1" key="1">
    <citation type="submission" date="2014-09" db="EMBL/GenBank/DDBJ databases">
        <authorList>
            <person name="Magalhaes I.L.F."/>
            <person name="Oliveira U."/>
            <person name="Santos F.R."/>
            <person name="Vidigal T.H.D.A."/>
            <person name="Brescovit A.D."/>
            <person name="Santos A.J."/>
        </authorList>
    </citation>
    <scope>NUCLEOTIDE SEQUENCE</scope>
    <source>
        <tissue evidence="1">Shoot tissue taken approximately 20 cm above the soil surface</tissue>
    </source>
</reference>
<reference evidence="1" key="2">
    <citation type="journal article" date="2015" name="Data Brief">
        <title>Shoot transcriptome of the giant reed, Arundo donax.</title>
        <authorList>
            <person name="Barrero R.A."/>
            <person name="Guerrero F.D."/>
            <person name="Moolhuijzen P."/>
            <person name="Goolsby J.A."/>
            <person name="Tidwell J."/>
            <person name="Bellgard S.E."/>
            <person name="Bellgard M.I."/>
        </authorList>
    </citation>
    <scope>NUCLEOTIDE SEQUENCE</scope>
    <source>
        <tissue evidence="1">Shoot tissue taken approximately 20 cm above the soil surface</tissue>
    </source>
</reference>
<dbReference type="EMBL" id="GBRH01260853">
    <property type="protein sequence ID" value="JAD37042.1"/>
    <property type="molecule type" value="Transcribed_RNA"/>
</dbReference>
<evidence type="ECO:0000313" key="1">
    <source>
        <dbReference type="EMBL" id="JAD37042.1"/>
    </source>
</evidence>